<gene>
    <name evidence="2" type="ORF">POM88_029111</name>
</gene>
<sequence>MDEPPSSGPQEPISQSEMDTTPSNTEKEQGATLPESETANALFNLQVAYYLREDDVTASDVVKDSGNVVVSGEPVVKDSVKVAVTTNPAVQTAKEPTVNLSADSNISGKSTVPSAQTNYDEVLTEDVSDDDVPFSQFLKVHSKPSISLYVSTAHTHASRLSEGVQKKIEIKEKRGEHKNERQPNELAKGEGLESSSVRSDEITQKNTESVRTPTASMPHSFPSPPRRLRTGGPSTALKLESLEHKCLSMETKLDSMYTMVASGFSSIQEAIRVLTASFDAANLSKGEKSVRSEFVPEQGVEAQEVPVAATQGEPAAKGELVPVKKKGGAKRESRSKGGQEVGTLFEYEMAGEKVLMSKEALEEMQGKT</sequence>
<keyword evidence="3" id="KW-1185">Reference proteome</keyword>
<proteinExistence type="predicted"/>
<protein>
    <submittedName>
        <fullName evidence="2">Uncharacterized protein</fullName>
    </submittedName>
</protein>
<feature type="region of interest" description="Disordered" evidence="1">
    <location>
        <begin position="171"/>
        <end position="233"/>
    </location>
</feature>
<evidence type="ECO:0000256" key="1">
    <source>
        <dbReference type="SAM" id="MobiDB-lite"/>
    </source>
</evidence>
<name>A0AAD8MI75_9APIA</name>
<evidence type="ECO:0000313" key="2">
    <source>
        <dbReference type="EMBL" id="KAK1372918.1"/>
    </source>
</evidence>
<feature type="region of interest" description="Disordered" evidence="1">
    <location>
        <begin position="305"/>
        <end position="341"/>
    </location>
</feature>
<reference evidence="2" key="1">
    <citation type="submission" date="2023-02" db="EMBL/GenBank/DDBJ databases">
        <title>Genome of toxic invasive species Heracleum sosnowskyi carries increased number of genes despite the absence of recent whole-genome duplications.</title>
        <authorList>
            <person name="Schelkunov M."/>
            <person name="Shtratnikova V."/>
            <person name="Makarenko M."/>
            <person name="Klepikova A."/>
            <person name="Omelchenko D."/>
            <person name="Novikova G."/>
            <person name="Obukhova E."/>
            <person name="Bogdanov V."/>
            <person name="Penin A."/>
            <person name="Logacheva M."/>
        </authorList>
    </citation>
    <scope>NUCLEOTIDE SEQUENCE</scope>
    <source>
        <strain evidence="2">Hsosn_3</strain>
        <tissue evidence="2">Leaf</tissue>
    </source>
</reference>
<comment type="caution">
    <text evidence="2">The sequence shown here is derived from an EMBL/GenBank/DDBJ whole genome shotgun (WGS) entry which is preliminary data.</text>
</comment>
<dbReference type="EMBL" id="JAUIZM010000007">
    <property type="protein sequence ID" value="KAK1372918.1"/>
    <property type="molecule type" value="Genomic_DNA"/>
</dbReference>
<dbReference type="AlphaFoldDB" id="A0AAD8MI75"/>
<organism evidence="2 3">
    <name type="scientific">Heracleum sosnowskyi</name>
    <dbReference type="NCBI Taxonomy" id="360622"/>
    <lineage>
        <taxon>Eukaryota</taxon>
        <taxon>Viridiplantae</taxon>
        <taxon>Streptophyta</taxon>
        <taxon>Embryophyta</taxon>
        <taxon>Tracheophyta</taxon>
        <taxon>Spermatophyta</taxon>
        <taxon>Magnoliopsida</taxon>
        <taxon>eudicotyledons</taxon>
        <taxon>Gunneridae</taxon>
        <taxon>Pentapetalae</taxon>
        <taxon>asterids</taxon>
        <taxon>campanulids</taxon>
        <taxon>Apiales</taxon>
        <taxon>Apiaceae</taxon>
        <taxon>Apioideae</taxon>
        <taxon>apioid superclade</taxon>
        <taxon>Tordylieae</taxon>
        <taxon>Tordyliinae</taxon>
        <taxon>Heracleum</taxon>
    </lineage>
</organism>
<feature type="compositionally biased region" description="Basic and acidic residues" evidence="1">
    <location>
        <begin position="171"/>
        <end position="191"/>
    </location>
</feature>
<feature type="region of interest" description="Disordered" evidence="1">
    <location>
        <begin position="1"/>
        <end position="38"/>
    </location>
</feature>
<dbReference type="Proteomes" id="UP001237642">
    <property type="component" value="Unassembled WGS sequence"/>
</dbReference>
<feature type="compositionally biased region" description="Polar residues" evidence="1">
    <location>
        <begin position="204"/>
        <end position="217"/>
    </location>
</feature>
<reference evidence="2" key="2">
    <citation type="submission" date="2023-05" db="EMBL/GenBank/DDBJ databases">
        <authorList>
            <person name="Schelkunov M.I."/>
        </authorList>
    </citation>
    <scope>NUCLEOTIDE SEQUENCE</scope>
    <source>
        <strain evidence="2">Hsosn_3</strain>
        <tissue evidence="2">Leaf</tissue>
    </source>
</reference>
<evidence type="ECO:0000313" key="3">
    <source>
        <dbReference type="Proteomes" id="UP001237642"/>
    </source>
</evidence>
<feature type="compositionally biased region" description="Polar residues" evidence="1">
    <location>
        <begin position="8"/>
        <end position="24"/>
    </location>
</feature>
<accession>A0AAD8MI75</accession>